<keyword evidence="3" id="KW-1185">Reference proteome</keyword>
<comment type="caution">
    <text evidence="2">The sequence shown here is derived from an EMBL/GenBank/DDBJ whole genome shotgun (WGS) entry which is preliminary data.</text>
</comment>
<reference evidence="2 3" key="1">
    <citation type="submission" date="2021-09" db="EMBL/GenBank/DDBJ databases">
        <title>Genomic insights and catalytic innovation underlie evolution of tropane alkaloids biosynthesis.</title>
        <authorList>
            <person name="Wang Y.-J."/>
            <person name="Tian T."/>
            <person name="Huang J.-P."/>
            <person name="Huang S.-X."/>
        </authorList>
    </citation>
    <scope>NUCLEOTIDE SEQUENCE [LARGE SCALE GENOMIC DNA]</scope>
    <source>
        <strain evidence="2">KIB-2018</strain>
        <tissue evidence="2">Leaf</tissue>
    </source>
</reference>
<feature type="region of interest" description="Disordered" evidence="1">
    <location>
        <begin position="1"/>
        <end position="26"/>
    </location>
</feature>
<proteinExistence type="predicted"/>
<name>A0AAV8T2I7_9ROSI</name>
<accession>A0AAV8T2I7</accession>
<feature type="compositionally biased region" description="Basic and acidic residues" evidence="1">
    <location>
        <begin position="1"/>
        <end position="11"/>
    </location>
</feature>
<organism evidence="2 3">
    <name type="scientific">Erythroxylum novogranatense</name>
    <dbReference type="NCBI Taxonomy" id="1862640"/>
    <lineage>
        <taxon>Eukaryota</taxon>
        <taxon>Viridiplantae</taxon>
        <taxon>Streptophyta</taxon>
        <taxon>Embryophyta</taxon>
        <taxon>Tracheophyta</taxon>
        <taxon>Spermatophyta</taxon>
        <taxon>Magnoliopsida</taxon>
        <taxon>eudicotyledons</taxon>
        <taxon>Gunneridae</taxon>
        <taxon>Pentapetalae</taxon>
        <taxon>rosids</taxon>
        <taxon>fabids</taxon>
        <taxon>Malpighiales</taxon>
        <taxon>Erythroxylaceae</taxon>
        <taxon>Erythroxylum</taxon>
    </lineage>
</organism>
<dbReference type="AlphaFoldDB" id="A0AAV8T2I7"/>
<evidence type="ECO:0000256" key="1">
    <source>
        <dbReference type="SAM" id="MobiDB-lite"/>
    </source>
</evidence>
<dbReference type="Proteomes" id="UP001159364">
    <property type="component" value="Linkage Group LG07"/>
</dbReference>
<sequence length="66" mass="7551">MNMSELDKENDNNEASSPQGLEDSKSVDIATRNHLVVVIRQRRSLIDEVEPLLSIPLHRQLIDRTI</sequence>
<evidence type="ECO:0000313" key="2">
    <source>
        <dbReference type="EMBL" id="KAJ8760594.1"/>
    </source>
</evidence>
<dbReference type="EMBL" id="JAIWQS010000007">
    <property type="protein sequence ID" value="KAJ8760594.1"/>
    <property type="molecule type" value="Genomic_DNA"/>
</dbReference>
<protein>
    <submittedName>
        <fullName evidence="2">Uncharacterized protein</fullName>
    </submittedName>
</protein>
<evidence type="ECO:0000313" key="3">
    <source>
        <dbReference type="Proteomes" id="UP001159364"/>
    </source>
</evidence>
<gene>
    <name evidence="2" type="ORF">K2173_015261</name>
</gene>